<dbReference type="Gene3D" id="2.130.10.10">
    <property type="entry name" value="YVTN repeat-like/Quinoprotein amine dehydrogenase"/>
    <property type="match status" value="1"/>
</dbReference>
<keyword evidence="2" id="KW-0963">Cytoplasm</keyword>
<evidence type="ECO:0000256" key="7">
    <source>
        <dbReference type="ARBA" id="ARBA00023069"/>
    </source>
</evidence>
<keyword evidence="15" id="KW-1185">Reference proteome</keyword>
<evidence type="ECO:0000256" key="9">
    <source>
        <dbReference type="ARBA" id="ARBA00023273"/>
    </source>
</evidence>
<keyword evidence="8" id="KW-0206">Cytoskeleton</keyword>
<name>A0A9Q0S8W1_9DIPT</name>
<dbReference type="InterPro" id="IPR056168">
    <property type="entry name" value="TPR_IF140/IFT172/WDR19"/>
</dbReference>
<dbReference type="GO" id="GO:0035721">
    <property type="term" value="P:intraciliary retrograde transport"/>
    <property type="evidence" value="ECO:0007669"/>
    <property type="project" value="InterPro"/>
</dbReference>
<evidence type="ECO:0000313" key="15">
    <source>
        <dbReference type="Proteomes" id="UP001151699"/>
    </source>
</evidence>
<dbReference type="FunFam" id="2.130.10.10:FF:000242">
    <property type="entry name" value="WD repeat domain 19, isoform CRA_a"/>
    <property type="match status" value="1"/>
</dbReference>
<comment type="caution">
    <text evidence="14">The sequence shown here is derived from an EMBL/GenBank/DDBJ whole genome shotgun (WGS) entry which is preliminary data.</text>
</comment>
<dbReference type="PANTHER" id="PTHR14920">
    <property type="entry name" value="OSMOTIC AVOIDANCE ABNORMAL PROTEIN 1/WD REPEAT MEMBRANE PROTEIN"/>
    <property type="match status" value="1"/>
</dbReference>
<dbReference type="PANTHER" id="PTHR14920:SF0">
    <property type="entry name" value="WD REPEAT DOMAIN 19"/>
    <property type="match status" value="1"/>
</dbReference>
<dbReference type="InterPro" id="IPR011990">
    <property type="entry name" value="TPR-like_helical_dom_sf"/>
</dbReference>
<reference evidence="14" key="1">
    <citation type="submission" date="2022-07" db="EMBL/GenBank/DDBJ databases">
        <authorList>
            <person name="Trinca V."/>
            <person name="Uliana J.V.C."/>
            <person name="Torres T.T."/>
            <person name="Ward R.J."/>
            <person name="Monesi N."/>
        </authorList>
    </citation>
    <scope>NUCLEOTIDE SEQUENCE</scope>
    <source>
        <strain evidence="14">HSMRA1968</strain>
        <tissue evidence="14">Whole embryos</tissue>
    </source>
</reference>
<feature type="domain" description="WDR19 first beta-propeller" evidence="12">
    <location>
        <begin position="19"/>
        <end position="342"/>
    </location>
</feature>
<organism evidence="14 15">
    <name type="scientific">Pseudolycoriella hygida</name>
    <dbReference type="NCBI Taxonomy" id="35572"/>
    <lineage>
        <taxon>Eukaryota</taxon>
        <taxon>Metazoa</taxon>
        <taxon>Ecdysozoa</taxon>
        <taxon>Arthropoda</taxon>
        <taxon>Hexapoda</taxon>
        <taxon>Insecta</taxon>
        <taxon>Pterygota</taxon>
        <taxon>Neoptera</taxon>
        <taxon>Endopterygota</taxon>
        <taxon>Diptera</taxon>
        <taxon>Nematocera</taxon>
        <taxon>Sciaroidea</taxon>
        <taxon>Sciaridae</taxon>
        <taxon>Pseudolycoriella</taxon>
    </lineage>
</organism>
<keyword evidence="6" id="KW-0802">TPR repeat</keyword>
<dbReference type="InterPro" id="IPR040379">
    <property type="entry name" value="WDR19/dyf-2"/>
</dbReference>
<keyword evidence="9" id="KW-0966">Cell projection</keyword>
<dbReference type="GO" id="GO:0060271">
    <property type="term" value="P:cilium assembly"/>
    <property type="evidence" value="ECO:0007669"/>
    <property type="project" value="TreeGrafter"/>
</dbReference>
<dbReference type="Pfam" id="PF15911">
    <property type="entry name" value="Beta-prop_WDR19_2nd"/>
    <property type="match status" value="1"/>
</dbReference>
<dbReference type="SUPFAM" id="SSF48452">
    <property type="entry name" value="TPR-like"/>
    <property type="match status" value="1"/>
</dbReference>
<sequence length="1358" mass="151588">MNSEKILYKHEDPHSAGEVFFVWQNGGSANLLASTGSDGTVAIFNRQGHLEERIALHGLCCGFAWDYEGDNLAIITSNSSQVTLWDANERQKRIIDTGLRDPLSCILWAKSSPLMAVGTARGNLAIYNHQTSKRIPILGKHTKRIVCGSWSRENLLGLGSEDKHLSVSTEDGDLLRTVALRDVPSDMQFAEMKTDERIPGENTISMIIGKKTLYLYHIPEPESPSELGFQPKYGSLVQHKWFGDGYILLGFSNGYCIAISTHPKEVGQELWQVKNHRDNLTAIAVCNALEQVASCGDNNIKVHSTSNLQETVNVLSLNDQSGVRNIGWSNDGQLLGVSTSQGSLTVFVTKLPLLSSVSAPRIALLSSLAEVSLYQYSPDKIRAPPVTVQLEIEPTFIAIGSYHLACGMNNHVWFYDLGRSSADTPLLMGDREYMAAIKEVRMNSLHCAVLCGGQIMLHPIESQNPATRDQQPQLFPNNIHGMQESVISCLVLTGDFLIFATDLGNLVYFSLENWTTVIKYRHTMGIKKLFADVEGTKLVLIDDHNQGYVYSPANEEVVLIPHFPKTIVGVIWDYAKPSTFVAYDDKVCITYVYIKHTIEGKVVEKIGETTLVSDQNPLMLFDGDLSVGSSSGKLSSITLSTHLCSGIVEPKIHVDNLIRLRKFTDAWELCKMVNDKEMWTKLGAAAIADLEIPFAIKVYRRIGNAAMVFSLEEVLHIEDINYVTGYCAILLDRIDRAKTYFAKSVNPKEALELCRDLLQWEQAMSLAETLAPDEIPVIAREYAQQLEFTGNYSEALLHYEKGINYQNSDSLTVEQQEHIKLCLSGIARSSIKNGDYRKGVQIALQINDKELLFDCGEALTQIGHLQEAANLMEKAENWDKACNLYVQLKAWSKVQMILPHVTSTKLHAAYAQAKEKEGNFNEAIKSYTEAGDLDSVVRVYLDHLSDPHSASEIVLESRSVESSKMLAKFYQQIGDYDQALQFLILCGCVSDAFALAQRHNKLRRYGELLDTSDNAQPSDYLAVAQYFEQEKYTLLAGKYYFLAKEFQKSLKFLLKASTFSNDENSALSLAIDCVATSNDDRLANQLIEFLLGETDGSPKDPKYLFRLYMARKYFKDAAKTAVIIGSQEQISGNYRSAHDLLFSMYQELRRNNLSVASDLKNNLALLHRYTLVRVHVKIGNHLLAAKLLVQVASNISQFPTHVVPILTSTVIECHRAGLQKSAFTYAAMLMRPEYRSQIDSKYIKKIEAIVRKAPRSIKDVEDDFQQESTPCPVCDANLPSMEVACYQCKTDLPICIATGQHIARENLAACPECDFPCFKSEMSKILDSTNQCPMCAEIVDSNRLNDVENVASYLSGFS</sequence>
<dbReference type="Proteomes" id="UP001151699">
    <property type="component" value="Chromosome A"/>
</dbReference>
<dbReference type="InterPro" id="IPR039468">
    <property type="entry name" value="WDR19_WD40_rpt"/>
</dbReference>
<evidence type="ECO:0000256" key="1">
    <source>
        <dbReference type="ARBA" id="ARBA00004120"/>
    </source>
</evidence>
<accession>A0A9Q0S8W1</accession>
<dbReference type="Pfam" id="PF24762">
    <property type="entry name" value="TPR_IF140-IFT172"/>
    <property type="match status" value="1"/>
</dbReference>
<dbReference type="SUPFAM" id="SSF69322">
    <property type="entry name" value="Tricorn protease domain 2"/>
    <property type="match status" value="2"/>
</dbReference>
<dbReference type="InterPro" id="IPR001680">
    <property type="entry name" value="WD40_rpt"/>
</dbReference>
<dbReference type="GO" id="GO:0030991">
    <property type="term" value="C:intraciliary transport particle A"/>
    <property type="evidence" value="ECO:0007669"/>
    <property type="project" value="TreeGrafter"/>
</dbReference>
<keyword evidence="4" id="KW-0677">Repeat</keyword>
<dbReference type="InterPro" id="IPR056170">
    <property type="entry name" value="Znf_IFT121-like"/>
</dbReference>
<feature type="domain" description="WDR19 WD40 repeat" evidence="10">
    <location>
        <begin position="362"/>
        <end position="642"/>
    </location>
</feature>
<dbReference type="Gene3D" id="1.25.40.470">
    <property type="match status" value="2"/>
</dbReference>
<keyword evidence="5" id="KW-0970">Cilium biogenesis/degradation</keyword>
<proteinExistence type="predicted"/>
<evidence type="ECO:0000256" key="8">
    <source>
        <dbReference type="ARBA" id="ARBA00023212"/>
    </source>
</evidence>
<gene>
    <name evidence="14" type="primary">Wdr19</name>
    <name evidence="14" type="ORF">Bhyg_04865</name>
</gene>
<evidence type="ECO:0000256" key="2">
    <source>
        <dbReference type="ARBA" id="ARBA00022490"/>
    </source>
</evidence>
<dbReference type="InterPro" id="IPR057855">
    <property type="entry name" value="Beta-prop_WDR19_1st"/>
</dbReference>
<dbReference type="EMBL" id="WJQU01000001">
    <property type="protein sequence ID" value="KAJ6649627.1"/>
    <property type="molecule type" value="Genomic_DNA"/>
</dbReference>
<evidence type="ECO:0000256" key="5">
    <source>
        <dbReference type="ARBA" id="ARBA00022794"/>
    </source>
</evidence>
<keyword evidence="3" id="KW-0853">WD repeat</keyword>
<protein>
    <submittedName>
        <fullName evidence="14">WD repeat-containing protein 19</fullName>
    </submittedName>
</protein>
<dbReference type="GO" id="GO:0005929">
    <property type="term" value="C:cilium"/>
    <property type="evidence" value="ECO:0007669"/>
    <property type="project" value="UniProtKB-ARBA"/>
</dbReference>
<evidence type="ECO:0000256" key="4">
    <source>
        <dbReference type="ARBA" id="ARBA00022737"/>
    </source>
</evidence>
<comment type="subcellular location">
    <subcellularLocation>
        <location evidence="1">Cytoplasm</location>
        <location evidence="1">Cytoskeleton</location>
        <location evidence="1">Cilium basal body</location>
    </subcellularLocation>
</comment>
<feature type="domain" description="IF140/IFT172/WDR19 TPR" evidence="13">
    <location>
        <begin position="845"/>
        <end position="1063"/>
    </location>
</feature>
<evidence type="ECO:0000259" key="12">
    <source>
        <dbReference type="Pfam" id="PF23389"/>
    </source>
</evidence>
<evidence type="ECO:0000259" key="11">
    <source>
        <dbReference type="Pfam" id="PF23145"/>
    </source>
</evidence>
<dbReference type="SMART" id="SM00320">
    <property type="entry name" value="WD40"/>
    <property type="match status" value="6"/>
</dbReference>
<evidence type="ECO:0000259" key="10">
    <source>
        <dbReference type="Pfam" id="PF15911"/>
    </source>
</evidence>
<dbReference type="InterPro" id="IPR015943">
    <property type="entry name" value="WD40/YVTN_repeat-like_dom_sf"/>
</dbReference>
<feature type="domain" description="IFT121-like zinc finger" evidence="11">
    <location>
        <begin position="1293"/>
        <end position="1337"/>
    </location>
</feature>
<evidence type="ECO:0000256" key="6">
    <source>
        <dbReference type="ARBA" id="ARBA00022803"/>
    </source>
</evidence>
<dbReference type="OrthoDB" id="10250638at2759"/>
<dbReference type="Pfam" id="PF23145">
    <property type="entry name" value="Zf_2nd_IFT121"/>
    <property type="match status" value="1"/>
</dbReference>
<evidence type="ECO:0000313" key="14">
    <source>
        <dbReference type="EMBL" id="KAJ6649627.1"/>
    </source>
</evidence>
<evidence type="ECO:0000259" key="13">
    <source>
        <dbReference type="Pfam" id="PF24762"/>
    </source>
</evidence>
<keyword evidence="7" id="KW-0969">Cilium</keyword>
<dbReference type="Pfam" id="PF23389">
    <property type="entry name" value="Beta-prop_WDR19_1st"/>
    <property type="match status" value="1"/>
</dbReference>
<evidence type="ECO:0000256" key="3">
    <source>
        <dbReference type="ARBA" id="ARBA00022574"/>
    </source>
</evidence>